<feature type="non-terminal residue" evidence="2">
    <location>
        <position position="1"/>
    </location>
</feature>
<reference evidence="2" key="1">
    <citation type="journal article" date="2015" name="Nature">
        <title>Complex archaea that bridge the gap between prokaryotes and eukaryotes.</title>
        <authorList>
            <person name="Spang A."/>
            <person name="Saw J.H."/>
            <person name="Jorgensen S.L."/>
            <person name="Zaremba-Niedzwiedzka K."/>
            <person name="Martijn J."/>
            <person name="Lind A.E."/>
            <person name="van Eijk R."/>
            <person name="Schleper C."/>
            <person name="Guy L."/>
            <person name="Ettema T.J."/>
        </authorList>
    </citation>
    <scope>NUCLEOTIDE SEQUENCE</scope>
</reference>
<organism evidence="2">
    <name type="scientific">marine sediment metagenome</name>
    <dbReference type="NCBI Taxonomy" id="412755"/>
    <lineage>
        <taxon>unclassified sequences</taxon>
        <taxon>metagenomes</taxon>
        <taxon>ecological metagenomes</taxon>
    </lineage>
</organism>
<name>A0A0F9E324_9ZZZZ</name>
<gene>
    <name evidence="2" type="ORF">LCGC14_2475060</name>
</gene>
<feature type="region of interest" description="Disordered" evidence="1">
    <location>
        <begin position="1"/>
        <end position="24"/>
    </location>
</feature>
<dbReference type="AlphaFoldDB" id="A0A0F9E324"/>
<evidence type="ECO:0000313" key="2">
    <source>
        <dbReference type="EMBL" id="KKL18483.1"/>
    </source>
</evidence>
<protein>
    <submittedName>
        <fullName evidence="2">Uncharacterized protein</fullName>
    </submittedName>
</protein>
<evidence type="ECO:0000256" key="1">
    <source>
        <dbReference type="SAM" id="MobiDB-lite"/>
    </source>
</evidence>
<proteinExistence type="predicted"/>
<feature type="compositionally biased region" description="Acidic residues" evidence="1">
    <location>
        <begin position="1"/>
        <end position="10"/>
    </location>
</feature>
<comment type="caution">
    <text evidence="2">The sequence shown here is derived from an EMBL/GenBank/DDBJ whole genome shotgun (WGS) entry which is preliminary data.</text>
</comment>
<accession>A0A0F9E324</accession>
<dbReference type="EMBL" id="LAZR01038852">
    <property type="protein sequence ID" value="KKL18483.1"/>
    <property type="molecule type" value="Genomic_DNA"/>
</dbReference>
<sequence length="72" mass="7588">LLKGEPEEEGAGAPTGADMDSSFHDWESLNSETDRLAVPGGWLYRTAICDEDGNSVALCFVPDAGAPHVKSP</sequence>